<keyword evidence="1" id="KW-1133">Transmembrane helix</keyword>
<evidence type="ECO:0000313" key="2">
    <source>
        <dbReference type="EMBL" id="WZN48591.1"/>
    </source>
</evidence>
<reference evidence="2 3" key="1">
    <citation type="submission" date="2024-03" db="EMBL/GenBank/DDBJ databases">
        <title>Chitinophaga caseinilytica sp. nov., a casein hydrolysing bacterium isolated from forest soil.</title>
        <authorList>
            <person name="Lee D.S."/>
            <person name="Han D.M."/>
            <person name="Baek J.H."/>
            <person name="Choi D.G."/>
            <person name="Jeon J.H."/>
            <person name="Jeon C.O."/>
        </authorList>
    </citation>
    <scope>NUCLEOTIDE SEQUENCE [LARGE SCALE GENOMIC DNA]</scope>
    <source>
        <strain evidence="2 3">KACC 19118</strain>
    </source>
</reference>
<evidence type="ECO:0008006" key="4">
    <source>
        <dbReference type="Google" id="ProtNLM"/>
    </source>
</evidence>
<evidence type="ECO:0000256" key="1">
    <source>
        <dbReference type="SAM" id="Phobius"/>
    </source>
</evidence>
<keyword evidence="1" id="KW-0812">Transmembrane</keyword>
<organism evidence="2 3">
    <name type="scientific">Chitinophaga caseinilytica</name>
    <dbReference type="NCBI Taxonomy" id="2267521"/>
    <lineage>
        <taxon>Bacteria</taxon>
        <taxon>Pseudomonadati</taxon>
        <taxon>Bacteroidota</taxon>
        <taxon>Chitinophagia</taxon>
        <taxon>Chitinophagales</taxon>
        <taxon>Chitinophagaceae</taxon>
        <taxon>Chitinophaga</taxon>
    </lineage>
</organism>
<proteinExistence type="predicted"/>
<keyword evidence="1" id="KW-0472">Membrane</keyword>
<feature type="transmembrane region" description="Helical" evidence="1">
    <location>
        <begin position="49"/>
        <end position="69"/>
    </location>
</feature>
<feature type="transmembrane region" description="Helical" evidence="1">
    <location>
        <begin position="12"/>
        <end position="29"/>
    </location>
</feature>
<gene>
    <name evidence="2" type="ORF">WJU22_10440</name>
</gene>
<evidence type="ECO:0000313" key="3">
    <source>
        <dbReference type="Proteomes" id="UP001449657"/>
    </source>
</evidence>
<name>A0ABZ2Z8P1_9BACT</name>
<keyword evidence="3" id="KW-1185">Reference proteome</keyword>
<dbReference type="Proteomes" id="UP001449657">
    <property type="component" value="Chromosome"/>
</dbReference>
<dbReference type="RefSeq" id="WP_341843181.1">
    <property type="nucleotide sequence ID" value="NZ_CP149792.1"/>
</dbReference>
<protein>
    <recommendedName>
        <fullName evidence="4">DUF2905 domain-containing protein</fullName>
    </recommendedName>
</protein>
<accession>A0ABZ2Z8P1</accession>
<sequence length="71" mass="8469">MLDFLVEIFIRMLGMYLLIVPGSALRWWFSGRERPWKEFLEDDDVYNYRAGLLFWITIAALIAGSVYLMKF</sequence>
<dbReference type="EMBL" id="CP150096">
    <property type="protein sequence ID" value="WZN48591.1"/>
    <property type="molecule type" value="Genomic_DNA"/>
</dbReference>